<evidence type="ECO:0000313" key="7">
    <source>
        <dbReference type="Proteomes" id="UP001642900"/>
    </source>
</evidence>
<dbReference type="EMBL" id="JAAKZF010000104">
    <property type="protein sequence ID" value="NGO55513.1"/>
    <property type="molecule type" value="Genomic_DNA"/>
</dbReference>
<dbReference type="Gene3D" id="3.90.76.10">
    <property type="entry name" value="Dipeptide-binding Protein, Domain 1"/>
    <property type="match status" value="1"/>
</dbReference>
<evidence type="ECO:0000259" key="5">
    <source>
        <dbReference type="Pfam" id="PF00496"/>
    </source>
</evidence>
<reference evidence="6 7" key="1">
    <citation type="submission" date="2020-02" db="EMBL/GenBank/DDBJ databases">
        <title>Genome sequence of strain CCNWXJ40-4.</title>
        <authorList>
            <person name="Gao J."/>
            <person name="Sun J."/>
        </authorList>
    </citation>
    <scope>NUCLEOTIDE SEQUENCE [LARGE SCALE GENOMIC DNA]</scope>
    <source>
        <strain evidence="6 7">CCNWXJ 40-4</strain>
    </source>
</reference>
<evidence type="ECO:0000313" key="6">
    <source>
        <dbReference type="EMBL" id="NGO55513.1"/>
    </source>
</evidence>
<proteinExistence type="inferred from homology"/>
<dbReference type="PANTHER" id="PTHR30290:SF10">
    <property type="entry name" value="PERIPLASMIC OLIGOPEPTIDE-BINDING PROTEIN-RELATED"/>
    <property type="match status" value="1"/>
</dbReference>
<feature type="domain" description="Solute-binding protein family 5" evidence="5">
    <location>
        <begin position="95"/>
        <end position="444"/>
    </location>
</feature>
<evidence type="ECO:0000256" key="2">
    <source>
        <dbReference type="ARBA" id="ARBA00005695"/>
    </source>
</evidence>
<dbReference type="InterPro" id="IPR030678">
    <property type="entry name" value="Peptide/Ni-bd"/>
</dbReference>
<dbReference type="GO" id="GO:0030288">
    <property type="term" value="C:outer membrane-bounded periplasmic space"/>
    <property type="evidence" value="ECO:0007669"/>
    <property type="project" value="UniProtKB-ARBA"/>
</dbReference>
<dbReference type="Gene3D" id="3.40.190.10">
    <property type="entry name" value="Periplasmic binding protein-like II"/>
    <property type="match status" value="1"/>
</dbReference>
<dbReference type="AlphaFoldDB" id="A0A6G4WMU8"/>
<dbReference type="GO" id="GO:1904680">
    <property type="term" value="F:peptide transmembrane transporter activity"/>
    <property type="evidence" value="ECO:0007669"/>
    <property type="project" value="TreeGrafter"/>
</dbReference>
<dbReference type="InterPro" id="IPR006311">
    <property type="entry name" value="TAT_signal"/>
</dbReference>
<keyword evidence="4" id="KW-0732">Signal</keyword>
<dbReference type="Pfam" id="PF00496">
    <property type="entry name" value="SBP_bac_5"/>
    <property type="match status" value="1"/>
</dbReference>
<dbReference type="GO" id="GO:0015833">
    <property type="term" value="P:peptide transport"/>
    <property type="evidence" value="ECO:0007669"/>
    <property type="project" value="TreeGrafter"/>
</dbReference>
<sequence>MVKGYDFSPLSAVNRRRFLQSAAAIGAIGIGSASGILPSLAEVTTPKKGGHFKIGVGSGSTSDTLDPATYYETFMYIFGHSLHGYLTEMSPDGNLVGELAESWEPSKDARTWTFKLRNGVEFHNGKSLDADDVVASINHHRGDQTKSGMKNPLKTVQDIRSDGPATVVISLTAGNVDFPYLMEHYQLAIMPAKDGKPDISGVGCGGYVLDGIDFGVKATAKRFANYWKPDSAWLDSFEVLAIRDVTARTNALTTGQIHAMDRCDLKTLNLLKRNKGLEITSVGGTQHYSLGMFVDAAPFDNVDVRLALKYAMNRQQLLDTLLNGYGQLGNDHPIASSNRFFAKNLPKREYDPEKAKFHLKKAGLSDLKVQYYASDAAYTGAVDAGVLYQQDAAKAGITIDVVRAPADGYYDNVWMKKPFTANYWGGRPTADWTFSTAYEAGADWNESHWKNPRFNELLIAARSELDDAKRLDMYIEMQSLCRDDGGTIIPVFANYVNALSTKVGHNKIGSNWDLDSFRCAERWWLTDV</sequence>
<dbReference type="InterPro" id="IPR000914">
    <property type="entry name" value="SBP_5_dom"/>
</dbReference>
<evidence type="ECO:0000256" key="1">
    <source>
        <dbReference type="ARBA" id="ARBA00004418"/>
    </source>
</evidence>
<dbReference type="InterPro" id="IPR039424">
    <property type="entry name" value="SBP_5"/>
</dbReference>
<accession>A0A6G4WMU8</accession>
<evidence type="ECO:0000256" key="3">
    <source>
        <dbReference type="ARBA" id="ARBA00022448"/>
    </source>
</evidence>
<gene>
    <name evidence="6" type="ORF">G6N73_31490</name>
</gene>
<dbReference type="GO" id="GO:0043190">
    <property type="term" value="C:ATP-binding cassette (ABC) transporter complex"/>
    <property type="evidence" value="ECO:0007669"/>
    <property type="project" value="InterPro"/>
</dbReference>
<keyword evidence="7" id="KW-1185">Reference proteome</keyword>
<name>A0A6G4WMU8_9HYPH</name>
<dbReference type="PROSITE" id="PS51318">
    <property type="entry name" value="TAT"/>
    <property type="match status" value="1"/>
</dbReference>
<dbReference type="SUPFAM" id="SSF53850">
    <property type="entry name" value="Periplasmic binding protein-like II"/>
    <property type="match status" value="1"/>
</dbReference>
<protein>
    <submittedName>
        <fullName evidence="6">ABC transporter substrate-binding protein</fullName>
    </submittedName>
</protein>
<comment type="subcellular location">
    <subcellularLocation>
        <location evidence="1">Periplasm</location>
    </subcellularLocation>
</comment>
<comment type="caution">
    <text evidence="6">The sequence shown here is derived from an EMBL/GenBank/DDBJ whole genome shotgun (WGS) entry which is preliminary data.</text>
</comment>
<dbReference type="RefSeq" id="WP_165033865.1">
    <property type="nucleotide sequence ID" value="NZ_JAAKZF010000104.1"/>
</dbReference>
<evidence type="ECO:0000256" key="4">
    <source>
        <dbReference type="ARBA" id="ARBA00022729"/>
    </source>
</evidence>
<dbReference type="PIRSF" id="PIRSF002741">
    <property type="entry name" value="MppA"/>
    <property type="match status" value="1"/>
</dbReference>
<keyword evidence="3" id="KW-0813">Transport</keyword>
<dbReference type="CDD" id="cd08503">
    <property type="entry name" value="PBP2_NikA_DppA_OppA_like_17"/>
    <property type="match status" value="1"/>
</dbReference>
<dbReference type="Proteomes" id="UP001642900">
    <property type="component" value="Unassembled WGS sequence"/>
</dbReference>
<dbReference type="PANTHER" id="PTHR30290">
    <property type="entry name" value="PERIPLASMIC BINDING COMPONENT OF ABC TRANSPORTER"/>
    <property type="match status" value="1"/>
</dbReference>
<comment type="similarity">
    <text evidence="2">Belongs to the bacterial solute-binding protein 5 family.</text>
</comment>
<organism evidence="6 7">
    <name type="scientific">Allomesorhizobium camelthorni</name>
    <dbReference type="NCBI Taxonomy" id="475069"/>
    <lineage>
        <taxon>Bacteria</taxon>
        <taxon>Pseudomonadati</taxon>
        <taxon>Pseudomonadota</taxon>
        <taxon>Alphaproteobacteria</taxon>
        <taxon>Hyphomicrobiales</taxon>
        <taxon>Phyllobacteriaceae</taxon>
        <taxon>Allomesorhizobium</taxon>
    </lineage>
</organism>
<dbReference type="Gene3D" id="3.10.105.10">
    <property type="entry name" value="Dipeptide-binding Protein, Domain 3"/>
    <property type="match status" value="1"/>
</dbReference>